<evidence type="ECO:0000313" key="1">
    <source>
        <dbReference type="EMBL" id="GEY80986.1"/>
    </source>
</evidence>
<dbReference type="AlphaFoldDB" id="A0A699I1M0"/>
<sequence length="64" mass="7146">EMELLLAFWNDVWIGNSNLKTAFPRFYSLESAKDFLVADRYVFSASDGSPACNVSLGLGRREGL</sequence>
<accession>A0A699I1M0</accession>
<keyword evidence="1" id="KW-0808">Transferase</keyword>
<protein>
    <submittedName>
        <fullName evidence="1">RNA-directed DNA polymerase, eukaryota, reverse transcriptase zinc-binding domain protein</fullName>
    </submittedName>
</protein>
<feature type="non-terminal residue" evidence="1">
    <location>
        <position position="1"/>
    </location>
</feature>
<gene>
    <name evidence="1" type="ORF">Tci_452960</name>
</gene>
<dbReference type="EMBL" id="BKCJ010211817">
    <property type="protein sequence ID" value="GEY80986.1"/>
    <property type="molecule type" value="Genomic_DNA"/>
</dbReference>
<organism evidence="1">
    <name type="scientific">Tanacetum cinerariifolium</name>
    <name type="common">Dalmatian daisy</name>
    <name type="synonym">Chrysanthemum cinerariifolium</name>
    <dbReference type="NCBI Taxonomy" id="118510"/>
    <lineage>
        <taxon>Eukaryota</taxon>
        <taxon>Viridiplantae</taxon>
        <taxon>Streptophyta</taxon>
        <taxon>Embryophyta</taxon>
        <taxon>Tracheophyta</taxon>
        <taxon>Spermatophyta</taxon>
        <taxon>Magnoliopsida</taxon>
        <taxon>eudicotyledons</taxon>
        <taxon>Gunneridae</taxon>
        <taxon>Pentapetalae</taxon>
        <taxon>asterids</taxon>
        <taxon>campanulids</taxon>
        <taxon>Asterales</taxon>
        <taxon>Asteraceae</taxon>
        <taxon>Asteroideae</taxon>
        <taxon>Anthemideae</taxon>
        <taxon>Anthemidinae</taxon>
        <taxon>Tanacetum</taxon>
    </lineage>
</organism>
<comment type="caution">
    <text evidence="1">The sequence shown here is derived from an EMBL/GenBank/DDBJ whole genome shotgun (WGS) entry which is preliminary data.</text>
</comment>
<keyword evidence="1" id="KW-0695">RNA-directed DNA polymerase</keyword>
<keyword evidence="1" id="KW-0548">Nucleotidyltransferase</keyword>
<proteinExistence type="predicted"/>
<reference evidence="1" key="1">
    <citation type="journal article" date="2019" name="Sci. Rep.">
        <title>Draft genome of Tanacetum cinerariifolium, the natural source of mosquito coil.</title>
        <authorList>
            <person name="Yamashiro T."/>
            <person name="Shiraishi A."/>
            <person name="Satake H."/>
            <person name="Nakayama K."/>
        </authorList>
    </citation>
    <scope>NUCLEOTIDE SEQUENCE</scope>
</reference>
<dbReference type="GO" id="GO:0003964">
    <property type="term" value="F:RNA-directed DNA polymerase activity"/>
    <property type="evidence" value="ECO:0007669"/>
    <property type="project" value="UniProtKB-KW"/>
</dbReference>
<name>A0A699I1M0_TANCI</name>